<proteinExistence type="predicted"/>
<dbReference type="Pfam" id="PF18944">
    <property type="entry name" value="DUF5691"/>
    <property type="match status" value="1"/>
</dbReference>
<evidence type="ECO:0000313" key="2">
    <source>
        <dbReference type="Proteomes" id="UP001596237"/>
    </source>
</evidence>
<protein>
    <submittedName>
        <fullName evidence="1">DUF5691 domain-containing protein</fullName>
    </submittedName>
</protein>
<dbReference type="Proteomes" id="UP001596237">
    <property type="component" value="Unassembled WGS sequence"/>
</dbReference>
<dbReference type="RefSeq" id="WP_343068783.1">
    <property type="nucleotide sequence ID" value="NZ_JBHSTT010000023.1"/>
</dbReference>
<keyword evidence="2" id="KW-1185">Reference proteome</keyword>
<dbReference type="EMBL" id="JBHSTT010000023">
    <property type="protein sequence ID" value="MFC6388979.1"/>
    <property type="molecule type" value="Genomic_DNA"/>
</dbReference>
<name>A0ABW1WMM1_9HYPH</name>
<evidence type="ECO:0000313" key="1">
    <source>
        <dbReference type="EMBL" id="MFC6388979.1"/>
    </source>
</evidence>
<organism evidence="1 2">
    <name type="scientific">Methylorubrum zatmanii</name>
    <dbReference type="NCBI Taxonomy" id="29429"/>
    <lineage>
        <taxon>Bacteria</taxon>
        <taxon>Pseudomonadati</taxon>
        <taxon>Pseudomonadota</taxon>
        <taxon>Alphaproteobacteria</taxon>
        <taxon>Hyphomicrobiales</taxon>
        <taxon>Methylobacteriaceae</taxon>
        <taxon>Methylorubrum</taxon>
    </lineage>
</organism>
<gene>
    <name evidence="1" type="ORF">ACFQDP_06455</name>
</gene>
<reference evidence="2" key="1">
    <citation type="journal article" date="2019" name="Int. J. Syst. Evol. Microbiol.">
        <title>The Global Catalogue of Microorganisms (GCM) 10K type strain sequencing project: providing services to taxonomists for standard genome sequencing and annotation.</title>
        <authorList>
            <consortium name="The Broad Institute Genomics Platform"/>
            <consortium name="The Broad Institute Genome Sequencing Center for Infectious Disease"/>
            <person name="Wu L."/>
            <person name="Ma J."/>
        </authorList>
    </citation>
    <scope>NUCLEOTIDE SEQUENCE [LARGE SCALE GENOMIC DNA]</scope>
    <source>
        <strain evidence="2">CCUG 36916</strain>
    </source>
</reference>
<accession>A0ABW1WMM1</accession>
<sequence length="537" mass="56812">MDRSAAPSAGFAADGWEPTLAAALLGAERAPPAVPGPLADLVAASGAAADPGAALLARLAAEGIHHLAGTGFGPEALAPTEPREAFGPECPPAAATRLYGLLVDGQAARNRVAEWFDLAAAAGLRPPAWLFQALMLHRDSLPATASAVVGSELAWLARACGEAPDEPLVGAPDVSDWTTGTLAERRAAFAALRARDPEGARAALEPVFRKEKADLREALVHALETGLSAADEPFLEACLDDRAGGVRLAAQQLLQGLPGSRYAERMAARARAALSIESKRRLLGRSTHTLVVTLPEESAELARDGVEASDWERRGGGARAALLRAILARAPLHAFADHPPRLWIELALRSEWAEPVFRGLFSATARARDPAWTEAMADVTAEASEGRISGVRRTDELLRMWAEALALLPGAEWEARVAALIRARKIEGVLAVLGSGPEHFSEPFSAALLDWLAFVTRGSDALRRDLAKPWVIAGLGDRLWPGDDTAASAAAILARLPEEEGDRLRTQLTGMTGTLELRAAIRRDFRPETTVGGNARG</sequence>
<dbReference type="InterPro" id="IPR043746">
    <property type="entry name" value="DUF5691"/>
</dbReference>
<comment type="caution">
    <text evidence="1">The sequence shown here is derived from an EMBL/GenBank/DDBJ whole genome shotgun (WGS) entry which is preliminary data.</text>
</comment>